<evidence type="ECO:0000259" key="6">
    <source>
        <dbReference type="Pfam" id="PF22666"/>
    </source>
</evidence>
<feature type="domain" description="Glycoside hydrolase family 2 immunoglobulin-like beta-sandwich" evidence="5">
    <location>
        <begin position="269"/>
        <end position="334"/>
    </location>
</feature>
<comment type="caution">
    <text evidence="7">The sequence shown here is derived from an EMBL/GenBank/DDBJ whole genome shotgun (WGS) entry which is preliminary data.</text>
</comment>
<dbReference type="Gene3D" id="3.20.20.80">
    <property type="entry name" value="Glycosidases"/>
    <property type="match status" value="1"/>
</dbReference>
<feature type="domain" description="Beta-mannosidase-like galactose-binding" evidence="6">
    <location>
        <begin position="34"/>
        <end position="204"/>
    </location>
</feature>
<organism evidence="7 8">
    <name type="scientific">Bondarzewia mesenterica</name>
    <dbReference type="NCBI Taxonomy" id="1095465"/>
    <lineage>
        <taxon>Eukaryota</taxon>
        <taxon>Fungi</taxon>
        <taxon>Dikarya</taxon>
        <taxon>Basidiomycota</taxon>
        <taxon>Agaricomycotina</taxon>
        <taxon>Agaricomycetes</taxon>
        <taxon>Russulales</taxon>
        <taxon>Bondarzewiaceae</taxon>
        <taxon>Bondarzewia</taxon>
    </lineage>
</organism>
<gene>
    <name evidence="7" type="ORF">EW146_g6196</name>
</gene>
<dbReference type="InterPro" id="IPR017853">
    <property type="entry name" value="GH"/>
</dbReference>
<sequence>MITTVKAIDIDNGWQWKERDTSFPSALDEPGHSSAWRVAQTFPSEIHVELLKAGMISDLYVEFNEHKVQWIGPREWLYKTSFSLDGLPERAKNYQFIFEGLDTYAEVYLNGSNILSSANQFRTYIVDIERSALRHENTLLPHFKFAFLLGKELETQYGRVRAGSCNPDASRVYIRKAQYDWRWDWVNILSQSFGPELMTTGPYRPIRLIAYDSRLVLLLIKAHVSASLDTSFVLDIVLKGTASLVDAARVTIRHIAEDRVVREEGVCLKNFIFQEANGHSVAKDVVKWAFTENEVELWWPVKYGKQALYEVLVDLVDQKNGEILDTKVQRIGFRRIQLIQEPLQESDQYGQGTTFLFEINNVRIFMGERYRAWLTLLRDGNQNMVHLWGGGVFEPDVFYDTCDQLGILIWQDFQFSCGIYPAHKAFVENVRCEAEDNVCRLRHHPSLALFCGNNEDYQQVLQWDVETNLPALVLYEDVLPSVVERLTSPRIPYHRGSSYATPLLIIVSHISEFGMPSMPDLRTIYYWMGSLRDNEREHYVQAPIMAQHCRAGQFERRFAIALNENFRLTSDLETYVRTLFMTIHNPFINLLGRSADKSHVYNTQMMRSEAVSYAYRVWRREWRGRGKEYTAGVLVWQLNDCWPVTSWAIADYFVVTSKASVLYHRARAQVNYRWYPALSRKKPEKTIDLNSSTNLELFKRAMRQLLSGAQIARLISVDYCSYFPLTTSALPGTLLYTRTHSYERPTGSSVVVSAKLVNEDTGEVVAQYADWPQPFKYLHLPTTAEVNAKVSGEQVRVSVVRPVKGLVFSVAEEDGGKVRWSDNALDVIPGNDQVIIAEGLQERNILAAWLGSEKAKLV</sequence>
<dbReference type="Pfam" id="PF00703">
    <property type="entry name" value="Glyco_hydro_2"/>
    <property type="match status" value="1"/>
</dbReference>
<dbReference type="SUPFAM" id="SSF51445">
    <property type="entry name" value="(Trans)glycosidases"/>
    <property type="match status" value="1"/>
</dbReference>
<evidence type="ECO:0000313" key="8">
    <source>
        <dbReference type="Proteomes" id="UP000310158"/>
    </source>
</evidence>
<dbReference type="InterPro" id="IPR008979">
    <property type="entry name" value="Galactose-bd-like_sf"/>
</dbReference>
<dbReference type="GO" id="GO:0005975">
    <property type="term" value="P:carbohydrate metabolic process"/>
    <property type="evidence" value="ECO:0007669"/>
    <property type="project" value="InterPro"/>
</dbReference>
<dbReference type="PANTHER" id="PTHR43730">
    <property type="entry name" value="BETA-MANNOSIDASE"/>
    <property type="match status" value="1"/>
</dbReference>
<dbReference type="InterPro" id="IPR054593">
    <property type="entry name" value="Beta-mannosidase-like_N2"/>
</dbReference>
<evidence type="ECO:0000313" key="7">
    <source>
        <dbReference type="EMBL" id="THH14093.1"/>
    </source>
</evidence>
<dbReference type="EC" id="3.2.1.25" evidence="2"/>
<evidence type="ECO:0000256" key="4">
    <source>
        <dbReference type="ARBA" id="ARBA00023295"/>
    </source>
</evidence>
<dbReference type="Proteomes" id="UP000310158">
    <property type="component" value="Unassembled WGS sequence"/>
</dbReference>
<accession>A0A4V3XEM1</accession>
<name>A0A4V3XEM1_9AGAM</name>
<dbReference type="Gene3D" id="2.60.40.10">
    <property type="entry name" value="Immunoglobulins"/>
    <property type="match status" value="1"/>
</dbReference>
<dbReference type="Gene3D" id="2.60.120.260">
    <property type="entry name" value="Galactose-binding domain-like"/>
    <property type="match status" value="1"/>
</dbReference>
<keyword evidence="8" id="KW-1185">Reference proteome</keyword>
<reference evidence="7 8" key="1">
    <citation type="submission" date="2019-02" db="EMBL/GenBank/DDBJ databases">
        <title>Genome sequencing of the rare red list fungi Bondarzewia mesenterica.</title>
        <authorList>
            <person name="Buettner E."/>
            <person name="Kellner H."/>
        </authorList>
    </citation>
    <scope>NUCLEOTIDE SEQUENCE [LARGE SCALE GENOMIC DNA]</scope>
    <source>
        <strain evidence="7 8">DSM 108281</strain>
    </source>
</reference>
<evidence type="ECO:0000256" key="2">
    <source>
        <dbReference type="ARBA" id="ARBA00012754"/>
    </source>
</evidence>
<evidence type="ECO:0000256" key="3">
    <source>
        <dbReference type="ARBA" id="ARBA00022801"/>
    </source>
</evidence>
<protein>
    <recommendedName>
        <fullName evidence="2">beta-mannosidase</fullName>
        <ecNumber evidence="2">3.2.1.25</ecNumber>
    </recommendedName>
</protein>
<keyword evidence="4" id="KW-0326">Glycosidase</keyword>
<dbReference type="SUPFAM" id="SSF49785">
    <property type="entry name" value="Galactose-binding domain-like"/>
    <property type="match status" value="1"/>
</dbReference>
<comment type="catalytic activity">
    <reaction evidence="1">
        <text>Hydrolysis of terminal, non-reducing beta-D-mannose residues in beta-D-mannosides.</text>
        <dbReference type="EC" id="3.2.1.25"/>
    </reaction>
</comment>
<dbReference type="EMBL" id="SGPL01000303">
    <property type="protein sequence ID" value="THH14093.1"/>
    <property type="molecule type" value="Genomic_DNA"/>
</dbReference>
<dbReference type="InterPro" id="IPR050887">
    <property type="entry name" value="Beta-mannosidase_GH2"/>
</dbReference>
<dbReference type="GO" id="GO:0006516">
    <property type="term" value="P:glycoprotein catabolic process"/>
    <property type="evidence" value="ECO:0007669"/>
    <property type="project" value="TreeGrafter"/>
</dbReference>
<keyword evidence="3" id="KW-0378">Hydrolase</keyword>
<dbReference type="GO" id="GO:0004567">
    <property type="term" value="F:beta-mannosidase activity"/>
    <property type="evidence" value="ECO:0007669"/>
    <property type="project" value="UniProtKB-EC"/>
</dbReference>
<dbReference type="InterPro" id="IPR006102">
    <property type="entry name" value="Ig-like_GH2"/>
</dbReference>
<evidence type="ECO:0000256" key="1">
    <source>
        <dbReference type="ARBA" id="ARBA00000829"/>
    </source>
</evidence>
<dbReference type="OrthoDB" id="2866996at2759"/>
<dbReference type="SUPFAM" id="SSF49303">
    <property type="entry name" value="beta-Galactosidase/glucuronidase domain"/>
    <property type="match status" value="1"/>
</dbReference>
<dbReference type="PANTHER" id="PTHR43730:SF1">
    <property type="entry name" value="BETA-MANNOSIDASE"/>
    <property type="match status" value="1"/>
</dbReference>
<dbReference type="InterPro" id="IPR036156">
    <property type="entry name" value="Beta-gal/glucu_dom_sf"/>
</dbReference>
<proteinExistence type="predicted"/>
<dbReference type="AlphaFoldDB" id="A0A4V3XEM1"/>
<dbReference type="Pfam" id="PF22666">
    <property type="entry name" value="Glyco_hydro_2_N2"/>
    <property type="match status" value="1"/>
</dbReference>
<evidence type="ECO:0000259" key="5">
    <source>
        <dbReference type="Pfam" id="PF00703"/>
    </source>
</evidence>
<dbReference type="InterPro" id="IPR013783">
    <property type="entry name" value="Ig-like_fold"/>
</dbReference>